<evidence type="ECO:0000313" key="5">
    <source>
        <dbReference type="Proteomes" id="UP000762676"/>
    </source>
</evidence>
<evidence type="ECO:0000313" key="4">
    <source>
        <dbReference type="EMBL" id="GFS16595.1"/>
    </source>
</evidence>
<evidence type="ECO:0008006" key="6">
    <source>
        <dbReference type="Google" id="ProtNLM"/>
    </source>
</evidence>
<feature type="coiled-coil region" evidence="1">
    <location>
        <begin position="65"/>
        <end position="92"/>
    </location>
</feature>
<keyword evidence="3" id="KW-1133">Transmembrane helix</keyword>
<evidence type="ECO:0000256" key="2">
    <source>
        <dbReference type="SAM" id="MobiDB-lite"/>
    </source>
</evidence>
<dbReference type="AlphaFoldDB" id="A0AAV4J401"/>
<keyword evidence="1" id="KW-0175">Coiled coil</keyword>
<feature type="transmembrane region" description="Helical" evidence="3">
    <location>
        <begin position="412"/>
        <end position="433"/>
    </location>
</feature>
<proteinExistence type="predicted"/>
<dbReference type="EMBL" id="BMAT01009942">
    <property type="protein sequence ID" value="GFS16595.1"/>
    <property type="molecule type" value="Genomic_DNA"/>
</dbReference>
<feature type="region of interest" description="Disordered" evidence="2">
    <location>
        <begin position="321"/>
        <end position="388"/>
    </location>
</feature>
<evidence type="ECO:0000256" key="1">
    <source>
        <dbReference type="SAM" id="Coils"/>
    </source>
</evidence>
<keyword evidence="5" id="KW-1185">Reference proteome</keyword>
<evidence type="ECO:0000256" key="3">
    <source>
        <dbReference type="SAM" id="Phobius"/>
    </source>
</evidence>
<reference evidence="4 5" key="1">
    <citation type="journal article" date="2021" name="Elife">
        <title>Chloroplast acquisition without the gene transfer in kleptoplastic sea slugs, Plakobranchus ocellatus.</title>
        <authorList>
            <person name="Maeda T."/>
            <person name="Takahashi S."/>
            <person name="Yoshida T."/>
            <person name="Shimamura S."/>
            <person name="Takaki Y."/>
            <person name="Nagai Y."/>
            <person name="Toyoda A."/>
            <person name="Suzuki Y."/>
            <person name="Arimoto A."/>
            <person name="Ishii H."/>
            <person name="Satoh N."/>
            <person name="Nishiyama T."/>
            <person name="Hasebe M."/>
            <person name="Maruyama T."/>
            <person name="Minagawa J."/>
            <person name="Obokata J."/>
            <person name="Shigenobu S."/>
        </authorList>
    </citation>
    <scope>NUCLEOTIDE SEQUENCE [LARGE SCALE GENOMIC DNA]</scope>
</reference>
<feature type="region of interest" description="Disordered" evidence="2">
    <location>
        <begin position="241"/>
        <end position="260"/>
    </location>
</feature>
<protein>
    <recommendedName>
        <fullName evidence="6">Ion transport domain-containing protein</fullName>
    </recommendedName>
</protein>
<dbReference type="Proteomes" id="UP000762676">
    <property type="component" value="Unassembled WGS sequence"/>
</dbReference>
<feature type="region of interest" description="Disordered" evidence="2">
    <location>
        <begin position="276"/>
        <end position="301"/>
    </location>
</feature>
<organism evidence="4 5">
    <name type="scientific">Elysia marginata</name>
    <dbReference type="NCBI Taxonomy" id="1093978"/>
    <lineage>
        <taxon>Eukaryota</taxon>
        <taxon>Metazoa</taxon>
        <taxon>Spiralia</taxon>
        <taxon>Lophotrochozoa</taxon>
        <taxon>Mollusca</taxon>
        <taxon>Gastropoda</taxon>
        <taxon>Heterobranchia</taxon>
        <taxon>Euthyneura</taxon>
        <taxon>Panpulmonata</taxon>
        <taxon>Sacoglossa</taxon>
        <taxon>Placobranchoidea</taxon>
        <taxon>Plakobranchidae</taxon>
        <taxon>Elysia</taxon>
    </lineage>
</organism>
<gene>
    <name evidence="4" type="ORF">ElyMa_004960300</name>
</gene>
<accession>A0AAV4J401</accession>
<feature type="compositionally biased region" description="Low complexity" evidence="2">
    <location>
        <begin position="287"/>
        <end position="301"/>
    </location>
</feature>
<name>A0AAV4J401_9GAST</name>
<feature type="compositionally biased region" description="Low complexity" evidence="2">
    <location>
        <begin position="325"/>
        <end position="345"/>
    </location>
</feature>
<comment type="caution">
    <text evidence="4">The sequence shown here is derived from an EMBL/GenBank/DDBJ whole genome shotgun (WGS) entry which is preliminary data.</text>
</comment>
<keyword evidence="3" id="KW-0472">Membrane</keyword>
<feature type="compositionally biased region" description="Low complexity" evidence="2">
    <location>
        <begin position="358"/>
        <end position="368"/>
    </location>
</feature>
<keyword evidence="3" id="KW-0812">Transmembrane</keyword>
<sequence>MNCTLFILTFLQVFDIVVVVVTLGAELTCHFVDMPWKPLYTVKYIVLLRLWRIPFVCGMKAQQVRDSLEQDIDNHRSSQQKAEEKCTQLEKSLSQQAEIIRQLEGALQTFTNERDVASYELNPLELRTTSRPSPLPRKTIPGATQLRRSLLRRSNRKEHVNVMETEFGPGPDVKGQEIIRKTSLDARDGGDKGDLALPTDQGFVSDAHDGDDVFVENGVENILDTSEFQLRPKSNTREATLLTKRTTSPRRKTRRSSTSEYIDYARLTSSFSERQLSIDEADESSKKLSNSGASKNKNSNANANLMGRAAAAVATDGNVGKNLPSGVTSHSSSSASDTSKPSDNSDVQIRLGHPETWSSGGISEDSSGNGDGGSNEDSERDKRRNNKKIRRFSSCPEYAYTQRLTITSDESAFFGVVVVAAVVVVVVVAVAVVV</sequence>